<protein>
    <submittedName>
        <fullName evidence="2">Uncharacterized protein</fullName>
    </submittedName>
</protein>
<accession>A0A9P0D9M1</accession>
<reference evidence="2" key="1">
    <citation type="submission" date="2022-01" db="EMBL/GenBank/DDBJ databases">
        <authorList>
            <person name="King R."/>
        </authorList>
    </citation>
    <scope>NUCLEOTIDE SEQUENCE</scope>
</reference>
<proteinExistence type="predicted"/>
<evidence type="ECO:0000313" key="3">
    <source>
        <dbReference type="Proteomes" id="UP001153636"/>
    </source>
</evidence>
<sequence>MEEFARNDLPNIINKDEFKKYYEIFSDKPDKFKFVIGHRQIIKNISEFFQKEVNKMKYDGVRKNTTKDSSSSTSQQTRKSSCDESCDELAGEPVNLQEEGQTLFRTMKSWAQLKVDADQWLSFENNFQNVGMDIKLVKGYPNNQLYCVITCFCGSKYKLPKLSNLQLDLKCVMEDFPEFKTPDSEDTDNFQMDQNPFEDKNKNEEGLIEDARGVETFTHKEDVLDLKDYSDRIKSVDENSPYVKVQLKDKSAIIKKSSYCWLLSESNGRISNDRLKRFIVGATGNTLKVSKLKKSNSKINLKKPKQNRTKTKDIEKITSETDVEIADDASDQSESHDVNVEESSEDSMEITIGKFYAVAYDIQWYIGKVSDIVNGNKFKVKFLKSEPKSAKISLSGLSKMTPI</sequence>
<gene>
    <name evidence="2" type="ORF">PSYICH_LOCUS13470</name>
</gene>
<dbReference type="EMBL" id="OV651819">
    <property type="protein sequence ID" value="CAH1112900.1"/>
    <property type="molecule type" value="Genomic_DNA"/>
</dbReference>
<feature type="compositionally biased region" description="Low complexity" evidence="1">
    <location>
        <begin position="67"/>
        <end position="79"/>
    </location>
</feature>
<dbReference type="Proteomes" id="UP001153636">
    <property type="component" value="Chromosome 7"/>
</dbReference>
<keyword evidence="3" id="KW-1185">Reference proteome</keyword>
<evidence type="ECO:0000256" key="1">
    <source>
        <dbReference type="SAM" id="MobiDB-lite"/>
    </source>
</evidence>
<evidence type="ECO:0000313" key="2">
    <source>
        <dbReference type="EMBL" id="CAH1112900.1"/>
    </source>
</evidence>
<dbReference type="OrthoDB" id="6782992at2759"/>
<organism evidence="2 3">
    <name type="scientific">Psylliodes chrysocephalus</name>
    <dbReference type="NCBI Taxonomy" id="3402493"/>
    <lineage>
        <taxon>Eukaryota</taxon>
        <taxon>Metazoa</taxon>
        <taxon>Ecdysozoa</taxon>
        <taxon>Arthropoda</taxon>
        <taxon>Hexapoda</taxon>
        <taxon>Insecta</taxon>
        <taxon>Pterygota</taxon>
        <taxon>Neoptera</taxon>
        <taxon>Endopterygota</taxon>
        <taxon>Coleoptera</taxon>
        <taxon>Polyphaga</taxon>
        <taxon>Cucujiformia</taxon>
        <taxon>Chrysomeloidea</taxon>
        <taxon>Chrysomelidae</taxon>
        <taxon>Galerucinae</taxon>
        <taxon>Alticini</taxon>
        <taxon>Psylliodes</taxon>
    </lineage>
</organism>
<name>A0A9P0D9M1_9CUCU</name>
<dbReference type="AlphaFoldDB" id="A0A9P0D9M1"/>
<feature type="region of interest" description="Disordered" evidence="1">
    <location>
        <begin position="62"/>
        <end position="86"/>
    </location>
</feature>